<evidence type="ECO:0000313" key="2">
    <source>
        <dbReference type="EMBL" id="KAJ8872264.1"/>
    </source>
</evidence>
<reference evidence="2 3" key="1">
    <citation type="submission" date="2023-02" db="EMBL/GenBank/DDBJ databases">
        <title>LHISI_Scaffold_Assembly.</title>
        <authorList>
            <person name="Stuart O.P."/>
            <person name="Cleave R."/>
            <person name="Magrath M.J.L."/>
            <person name="Mikheyev A.S."/>
        </authorList>
    </citation>
    <scope>NUCLEOTIDE SEQUENCE [LARGE SCALE GENOMIC DNA]</scope>
    <source>
        <strain evidence="2">Daus_M_001</strain>
        <tissue evidence="2">Leg muscle</tissue>
    </source>
</reference>
<dbReference type="EMBL" id="JARBHB010000011">
    <property type="protein sequence ID" value="KAJ8872264.1"/>
    <property type="molecule type" value="Genomic_DNA"/>
</dbReference>
<name>A0ABQ9GJS3_9NEOP</name>
<gene>
    <name evidence="2" type="ORF">PR048_025866</name>
</gene>
<feature type="compositionally biased region" description="Low complexity" evidence="1">
    <location>
        <begin position="379"/>
        <end position="396"/>
    </location>
</feature>
<dbReference type="PANTHER" id="PTHR45749">
    <property type="match status" value="1"/>
</dbReference>
<dbReference type="PANTHER" id="PTHR45749:SF26">
    <property type="entry name" value="ZINC FINGER MYM-TYPE PROTEIN 1-LIKE"/>
    <property type="match status" value="1"/>
</dbReference>
<evidence type="ECO:0000256" key="1">
    <source>
        <dbReference type="SAM" id="MobiDB-lite"/>
    </source>
</evidence>
<evidence type="ECO:0000313" key="3">
    <source>
        <dbReference type="Proteomes" id="UP001159363"/>
    </source>
</evidence>
<dbReference type="Proteomes" id="UP001159363">
    <property type="component" value="Chromosome 10"/>
</dbReference>
<feature type="region of interest" description="Disordered" evidence="1">
    <location>
        <begin position="503"/>
        <end position="529"/>
    </location>
</feature>
<feature type="compositionally biased region" description="Basic residues" evidence="1">
    <location>
        <begin position="503"/>
        <end position="512"/>
    </location>
</feature>
<organism evidence="2 3">
    <name type="scientific">Dryococelus australis</name>
    <dbReference type="NCBI Taxonomy" id="614101"/>
    <lineage>
        <taxon>Eukaryota</taxon>
        <taxon>Metazoa</taxon>
        <taxon>Ecdysozoa</taxon>
        <taxon>Arthropoda</taxon>
        <taxon>Hexapoda</taxon>
        <taxon>Insecta</taxon>
        <taxon>Pterygota</taxon>
        <taxon>Neoptera</taxon>
        <taxon>Polyneoptera</taxon>
        <taxon>Phasmatodea</taxon>
        <taxon>Verophasmatodea</taxon>
        <taxon>Anareolatae</taxon>
        <taxon>Phasmatidae</taxon>
        <taxon>Eurycanthinae</taxon>
        <taxon>Dryococelus</taxon>
    </lineage>
</organism>
<proteinExistence type="predicted"/>
<keyword evidence="3" id="KW-1185">Reference proteome</keyword>
<feature type="region of interest" description="Disordered" evidence="1">
    <location>
        <begin position="370"/>
        <end position="407"/>
    </location>
</feature>
<sequence>MLVIGSYCLQQVSKKYLATYQTSPRTFQFEFEFHPVDEVPIPSEGARCRLCGCCSKLWGARPADYREDRDTSARCGWPQHSSRSAAASGKFRNAAALPAAGPNKPLGILGLPSVSAGHAVITSSTRFLRKDFMSYCIAKQFEQWSLFHRRKSGAVLHRQLLYFKLNLSGHDSRELWVQLVADKKRFEKLSYGSLLDELKKPSLASERHNGDLICRQLLQLKNNCIARSVSPIGWCGKLRAILIRFETYTERQDRHLSSPLVDDRPIMSNVNYKVVSGVVWTNGTMVSSNTDTNRTGVLAVVDIDLNVLIITILSKFINKPPVLAGGAALPKPCTRLFSVLWEKITFSEWINLARADWMFGEAAAGKTLGGWAGGGGAGRSRPQPLSGGPSSSPQTPITRRRPDEHSKPLAQPIRLSLSALHIPLSPATSGERLSGGDLATVRCVDLATARGDLTTAREKTPRGGDLHRCHVGDPLYVYTRQRFKRTASVCRRDLSPAVRVAKPKMRARRPSLVKHVERPSPPLAPRHTIGNSTEVQQRAPAAQASRMAALACAAFINMDLKKCSLYREQPIDRDVETNRQFNDLQAILYSLMYKFADVNCSSVVCCHSVRRRLGQPSPGGVKHRWRKNTQRADLKPGFQKSSFCREQPITGHCVSLPMRVKRSENGAAMECKDRGTGDIPGKPIRLCLGGRRAFCTLNFRRPDTWSEFAIHALVSLLSSRVFSGVAEATSERVPIAQLDFKHAYIRLSVSIGSQFVRHALDELEPITVLQGNFDRIPFYLVCDETGASANGQLAEALVHNGLRILYALLVSCLFAHPCEVATPLPDCMSYKAREVPSRKQAIRFLDGLLENGVQLSPSTVTADNQCAADIGIFVHRTVESSLQVIELENFTGLYARLSPVAPFCATFTGDRATIDARLDPKIPATWPLRVVSGVVWTNRGMVSSNIDTNRTGVLAVVDIGDSLLICLKFQCTAKIMSAKQTSIRSFFTGHQSKATADVTQNANENADPSVLITSKAVDNADSDIPIIGNTVKYTDTTVSTSTASASTTLESISECTEHVNKNSAHTPLGTPADLGDAKPAQPYLSSYPATEISGRPRNCHYSWYNNMGLVGVLSHQKRCILFVEIFLLQTQAHNILTTGYTYWKHAAEKAKGFSKNAMSDVHINATKMFLEQQKRELIGETIEKKLCADDIEKNRYYVTYIAEVIQFLVVNQLPFRGESGGVGVDPNGLFLELFEFSMRKDEKLQQTVTESSCVSMLANETRDRQGIEDLAIAHRYLVCNKPTERCIAVLELNSQNAQNKTSEILSTLNGLHFNFDKLIAQSYDGASVMKGINGGVQALISNELNGNIFYILFKKDRVAQIYEGNSSERLLVQRWTGHLDSVKIIHSDKESIVSTLELIGASTSAEQFGYLKTEAIGLLNQPVTSLLQQKKLDIVACLKLVDCLRNQLQDMRDDDVFHTTFEAAKKACNSTTVVAPPPKRLRKLPKQLSDCVVDNGVRVEGRSESELQIRSIYISVIDHCSQELENRFQEIHNCVVVAACKQLLEGATVAERLARSPLTKVIRVQSPPGHSGFLHVGIVPDDAVGRRVFSGISRFPRLFILALFHSHLNHPHRLSRPRCWHEERYTLPKSIQVQRVTVPLMFVCPFSDWLHETVDPGLGPCIEENLVIAITGYPN</sequence>
<comment type="caution">
    <text evidence="2">The sequence shown here is derived from an EMBL/GenBank/DDBJ whole genome shotgun (WGS) entry which is preliminary data.</text>
</comment>
<protein>
    <submittedName>
        <fullName evidence="2">Uncharacterized protein</fullName>
    </submittedName>
</protein>
<accession>A0ABQ9GJS3</accession>